<dbReference type="AlphaFoldDB" id="A0A4Z0NYZ7"/>
<dbReference type="OrthoDB" id="9806995at2"/>
<dbReference type="EMBL" id="SRLA01000007">
    <property type="protein sequence ID" value="TGE03771.1"/>
    <property type="molecule type" value="Genomic_DNA"/>
</dbReference>
<sequence>MGVPIAHPRPARRLCRAQWAPAAPGGVKAYSPMDRAPGPERLAVTTGLDSKRHLFAHALREKQVRLTRHYAPTCRW</sequence>
<protein>
    <submittedName>
        <fullName evidence="1">Uncharacterized protein</fullName>
    </submittedName>
</protein>
<evidence type="ECO:0000313" key="1">
    <source>
        <dbReference type="EMBL" id="TGE03771.1"/>
    </source>
</evidence>
<keyword evidence="2" id="KW-1185">Reference proteome</keyword>
<proteinExistence type="predicted"/>
<comment type="caution">
    <text evidence="1">The sequence shown here is derived from an EMBL/GenBank/DDBJ whole genome shotgun (WGS) entry which is preliminary data.</text>
</comment>
<dbReference type="Proteomes" id="UP000298337">
    <property type="component" value="Unassembled WGS sequence"/>
</dbReference>
<evidence type="ECO:0000313" key="2">
    <source>
        <dbReference type="Proteomes" id="UP000298337"/>
    </source>
</evidence>
<dbReference type="RefSeq" id="WP_135436871.1">
    <property type="nucleotide sequence ID" value="NZ_SRLA01000007.1"/>
</dbReference>
<organism evidence="1 2">
    <name type="scientific">Hymenobacter fodinae</name>
    <dbReference type="NCBI Taxonomy" id="2510796"/>
    <lineage>
        <taxon>Bacteria</taxon>
        <taxon>Pseudomonadati</taxon>
        <taxon>Bacteroidota</taxon>
        <taxon>Cytophagia</taxon>
        <taxon>Cytophagales</taxon>
        <taxon>Hymenobacteraceae</taxon>
        <taxon>Hymenobacter</taxon>
    </lineage>
</organism>
<reference evidence="1 2" key="1">
    <citation type="submission" date="2019-04" db="EMBL/GenBank/DDBJ databases">
        <authorList>
            <person name="Feng G."/>
            <person name="Zhang J."/>
            <person name="Zhu H."/>
        </authorList>
    </citation>
    <scope>NUCLEOTIDE SEQUENCE [LARGE SCALE GENOMIC DNA]</scope>
    <source>
        <strain evidence="1 2">92R-1</strain>
    </source>
</reference>
<name>A0A4Z0NYZ7_9BACT</name>
<accession>A0A4Z0NYZ7</accession>
<gene>
    <name evidence="1" type="ORF">EU556_24480</name>
</gene>